<name>A0A8C4WZR5_EPTBU</name>
<accession>A0A8C4WZR5</accession>
<organism evidence="2 3">
    <name type="scientific">Eptatretus burgeri</name>
    <name type="common">Inshore hagfish</name>
    <dbReference type="NCBI Taxonomy" id="7764"/>
    <lineage>
        <taxon>Eukaryota</taxon>
        <taxon>Metazoa</taxon>
        <taxon>Chordata</taxon>
        <taxon>Craniata</taxon>
        <taxon>Vertebrata</taxon>
        <taxon>Cyclostomata</taxon>
        <taxon>Myxini</taxon>
        <taxon>Myxiniformes</taxon>
        <taxon>Myxinidae</taxon>
        <taxon>Eptatretinae</taxon>
        <taxon>Eptatretus</taxon>
    </lineage>
</organism>
<dbReference type="Proteomes" id="UP000694388">
    <property type="component" value="Unplaced"/>
</dbReference>
<protein>
    <recommendedName>
        <fullName evidence="1">ZSWIM8 TPR repeats domain-containing protein</fullName>
    </recommendedName>
</protein>
<evidence type="ECO:0000259" key="1">
    <source>
        <dbReference type="Pfam" id="PF25572"/>
    </source>
</evidence>
<sequence>MQINYLKIIQCDFQDFCFGFRLSQLQCTYDKNYRPLRALSVGKPAKSAVYQILALPTVYICPHRLTSTLGRWTKTGFYSLGLNSNNGGFARAGIERSTRDRQVSPLVELAARQVALYIPFEVVEKVYPPVPEQLQLRIAFWSFPENEEDIRLYSCLANGSADEFARGEHLLKNRVVKDPLQIGDILFARFCFFSLCMWNLKFNLLFSSSSYFIITCVPNPLIVFVRLTCPDCLFPIPKIPFDCIEEETSESVSRPNAILPTAQRLLDELLSSQSTAINTMCGAPDPTAGPSASDQSTWYLDEDTLSDNIKKTLHKFCGPSPIVFSDVNSLYLSSTEPPAAAEWACLLRPLRGREPEGIWNLLSIVREMFRRRDTNAVPLLEILTDLCLACEQIAAWWYNVRTSPSHSSASGHATRHSGGGGGGQSEVAAHACASMCDEIVALWRLAVLDPAINAPRSSEIVERLRQWHLRVLEVARRGQSRKNLGRLFLGFKPAIEACFIDWGQACPIPGITNCSNPVGGAPDKRLGCGRPSSVGHVTVPSRKTRPGDSCLKTKEECGRRKPGVVVTDGSGHGGRIEEKGVGAAKSGSLAWGVKQGSSCTKAGAGGTRGSSRVRLSSEEEVDSSLEPDMADLRLEEGGLALGAEASNAFCVEPGTLHKGQMELDVPAAKGLWAKGSSLDGEAVDPAERFVSQSYIIITLAGAFKTHAIYLAKACLPGACPKISKWETHFLPLTDKQMKK</sequence>
<dbReference type="Ensembl" id="ENSEBUT00000022746.1">
    <property type="protein sequence ID" value="ENSEBUP00000022170.1"/>
    <property type="gene ID" value="ENSEBUG00000013653.1"/>
</dbReference>
<reference evidence="2" key="2">
    <citation type="submission" date="2025-09" db="UniProtKB">
        <authorList>
            <consortium name="Ensembl"/>
        </authorList>
    </citation>
    <scope>IDENTIFICATION</scope>
</reference>
<keyword evidence="3" id="KW-1185">Reference proteome</keyword>
<proteinExistence type="predicted"/>
<dbReference type="OMA" id="KTHAIYL"/>
<evidence type="ECO:0000313" key="2">
    <source>
        <dbReference type="Ensembl" id="ENSEBUP00000022170.1"/>
    </source>
</evidence>
<evidence type="ECO:0000313" key="3">
    <source>
        <dbReference type="Proteomes" id="UP000694388"/>
    </source>
</evidence>
<feature type="domain" description="ZSWIM8 TPR repeats" evidence="1">
    <location>
        <begin position="298"/>
        <end position="499"/>
    </location>
</feature>
<reference evidence="2" key="1">
    <citation type="submission" date="2025-08" db="UniProtKB">
        <authorList>
            <consortium name="Ensembl"/>
        </authorList>
    </citation>
    <scope>IDENTIFICATION</scope>
</reference>
<dbReference type="GeneTree" id="ENSGT00940000156999"/>
<dbReference type="AlphaFoldDB" id="A0A8C4WZR5"/>
<dbReference type="PANTHER" id="PTHR22619">
    <property type="entry name" value="ZINC FINGER SWIM DOMAIN CONTAINING PROTEIN 4, 5, 6"/>
    <property type="match status" value="1"/>
</dbReference>
<dbReference type="InterPro" id="IPR057945">
    <property type="entry name" value="TPR_ZSWIM8"/>
</dbReference>
<dbReference type="Pfam" id="PF25572">
    <property type="entry name" value="TPR_ZSWIM8"/>
    <property type="match status" value="1"/>
</dbReference>
<dbReference type="PANTHER" id="PTHR22619:SF1">
    <property type="entry name" value="ZINC FINGER SWIM DOMAIN-CONTAINING PROTEIN 8"/>
    <property type="match status" value="1"/>
</dbReference>
<dbReference type="GO" id="GO:0031462">
    <property type="term" value="C:Cul2-RING ubiquitin ligase complex"/>
    <property type="evidence" value="ECO:0007669"/>
    <property type="project" value="TreeGrafter"/>
</dbReference>